<evidence type="ECO:0000256" key="3">
    <source>
        <dbReference type="SAM" id="MobiDB-lite"/>
    </source>
</evidence>
<dbReference type="InterPro" id="IPR020806">
    <property type="entry name" value="PKS_PP-bd"/>
</dbReference>
<proteinExistence type="predicted"/>
<keyword evidence="4" id="KW-1133">Transmembrane helix</keyword>
<dbReference type="Gene3D" id="1.10.1200.10">
    <property type="entry name" value="ACP-like"/>
    <property type="match status" value="4"/>
</dbReference>
<feature type="compositionally biased region" description="Low complexity" evidence="3">
    <location>
        <begin position="27"/>
        <end position="39"/>
    </location>
</feature>
<keyword evidence="7" id="KW-1185">Reference proteome</keyword>
<dbReference type="PANTHER" id="PTHR45527:SF1">
    <property type="entry name" value="FATTY ACID SYNTHASE"/>
    <property type="match status" value="1"/>
</dbReference>
<keyword evidence="4" id="KW-0472">Membrane</keyword>
<dbReference type="GO" id="GO:0005737">
    <property type="term" value="C:cytoplasm"/>
    <property type="evidence" value="ECO:0007669"/>
    <property type="project" value="TreeGrafter"/>
</dbReference>
<evidence type="ECO:0000313" key="7">
    <source>
        <dbReference type="Proteomes" id="UP000181917"/>
    </source>
</evidence>
<feature type="transmembrane region" description="Helical" evidence="4">
    <location>
        <begin position="903"/>
        <end position="924"/>
    </location>
</feature>
<organism evidence="6 7">
    <name type="scientific">Crystallibacter crystallopoietes</name>
    <dbReference type="NCBI Taxonomy" id="37928"/>
    <lineage>
        <taxon>Bacteria</taxon>
        <taxon>Bacillati</taxon>
        <taxon>Actinomycetota</taxon>
        <taxon>Actinomycetes</taxon>
        <taxon>Micrococcales</taxon>
        <taxon>Micrococcaceae</taxon>
        <taxon>Crystallibacter</taxon>
    </lineage>
</organism>
<dbReference type="GO" id="GO:0043041">
    <property type="term" value="P:amino acid activation for nonribosomal peptide biosynthetic process"/>
    <property type="evidence" value="ECO:0007669"/>
    <property type="project" value="TreeGrafter"/>
</dbReference>
<feature type="domain" description="Carrier" evidence="5">
    <location>
        <begin position="126"/>
        <end position="203"/>
    </location>
</feature>
<dbReference type="SUPFAM" id="SSF51161">
    <property type="entry name" value="Trimeric LpxA-like enzymes"/>
    <property type="match status" value="3"/>
</dbReference>
<dbReference type="GO" id="GO:0031177">
    <property type="term" value="F:phosphopantetheine binding"/>
    <property type="evidence" value="ECO:0007669"/>
    <property type="project" value="InterPro"/>
</dbReference>
<accession>A0A1H1GLA3</accession>
<gene>
    <name evidence="6" type="ORF">SAMN04489742_4159</name>
</gene>
<evidence type="ECO:0000256" key="2">
    <source>
        <dbReference type="ARBA" id="ARBA00022553"/>
    </source>
</evidence>
<dbReference type="PANTHER" id="PTHR45527">
    <property type="entry name" value="NONRIBOSOMAL PEPTIDE SYNTHETASE"/>
    <property type="match status" value="1"/>
</dbReference>
<dbReference type="STRING" id="37928.SAMN04489742_4159"/>
<feature type="transmembrane region" description="Helical" evidence="4">
    <location>
        <begin position="398"/>
        <end position="420"/>
    </location>
</feature>
<feature type="transmembrane region" description="Helical" evidence="4">
    <location>
        <begin position="680"/>
        <end position="705"/>
    </location>
</feature>
<feature type="domain" description="Carrier" evidence="5">
    <location>
        <begin position="284"/>
        <end position="361"/>
    </location>
</feature>
<evidence type="ECO:0000313" key="6">
    <source>
        <dbReference type="EMBL" id="SDR14002.1"/>
    </source>
</evidence>
<feature type="transmembrane region" description="Helical" evidence="4">
    <location>
        <begin position="930"/>
        <end position="953"/>
    </location>
</feature>
<feature type="transmembrane region" description="Helical" evidence="4">
    <location>
        <begin position="440"/>
        <end position="466"/>
    </location>
</feature>
<dbReference type="InterPro" id="IPR012728">
    <property type="entry name" value="Pls/PosA_C"/>
</dbReference>
<protein>
    <recommendedName>
        <fullName evidence="5">Carrier domain-containing protein</fullName>
    </recommendedName>
</protein>
<dbReference type="Gene3D" id="2.160.10.10">
    <property type="entry name" value="Hexapeptide repeat proteins"/>
    <property type="match status" value="2"/>
</dbReference>
<dbReference type="InterPro" id="IPR036736">
    <property type="entry name" value="ACP-like_sf"/>
</dbReference>
<name>A0A1H1GLA3_9MICC</name>
<dbReference type="EMBL" id="FNKH01000002">
    <property type="protein sequence ID" value="SDR14002.1"/>
    <property type="molecule type" value="Genomic_DNA"/>
</dbReference>
<dbReference type="SMART" id="SM00823">
    <property type="entry name" value="PKS_PP"/>
    <property type="match status" value="4"/>
</dbReference>
<evidence type="ECO:0000259" key="5">
    <source>
        <dbReference type="PROSITE" id="PS50075"/>
    </source>
</evidence>
<keyword evidence="2" id="KW-0597">Phosphoprotein</keyword>
<feature type="transmembrane region" description="Helical" evidence="4">
    <location>
        <begin position="634"/>
        <end position="660"/>
    </location>
</feature>
<feature type="region of interest" description="Disordered" evidence="3">
    <location>
        <begin position="357"/>
        <end position="378"/>
    </location>
</feature>
<feature type="compositionally biased region" description="Low complexity" evidence="3">
    <location>
        <begin position="358"/>
        <end position="371"/>
    </location>
</feature>
<feature type="region of interest" description="Disordered" evidence="3">
    <location>
        <begin position="1"/>
        <end position="43"/>
    </location>
</feature>
<feature type="domain" description="Carrier" evidence="5">
    <location>
        <begin position="44"/>
        <end position="121"/>
    </location>
</feature>
<keyword evidence="1" id="KW-0596">Phosphopantetheine</keyword>
<evidence type="ECO:0000256" key="1">
    <source>
        <dbReference type="ARBA" id="ARBA00022450"/>
    </source>
</evidence>
<dbReference type="InterPro" id="IPR009081">
    <property type="entry name" value="PP-bd_ACP"/>
</dbReference>
<keyword evidence="4" id="KW-0812">Transmembrane</keyword>
<feature type="compositionally biased region" description="Pro residues" evidence="3">
    <location>
        <begin position="14"/>
        <end position="26"/>
    </location>
</feature>
<dbReference type="AlphaFoldDB" id="A0A1H1GLA3"/>
<dbReference type="GO" id="GO:0044550">
    <property type="term" value="P:secondary metabolite biosynthetic process"/>
    <property type="evidence" value="ECO:0007669"/>
    <property type="project" value="TreeGrafter"/>
</dbReference>
<dbReference type="SUPFAM" id="SSF47336">
    <property type="entry name" value="ACP-like"/>
    <property type="match status" value="4"/>
</dbReference>
<dbReference type="Proteomes" id="UP000181917">
    <property type="component" value="Unassembled WGS sequence"/>
</dbReference>
<reference evidence="6 7" key="1">
    <citation type="submission" date="2016-10" db="EMBL/GenBank/DDBJ databases">
        <authorList>
            <person name="de Groot N.N."/>
        </authorList>
    </citation>
    <scope>NUCLEOTIDE SEQUENCE [LARGE SCALE GENOMIC DNA]</scope>
    <source>
        <strain evidence="6 7">DSM 20117</strain>
    </source>
</reference>
<dbReference type="PROSITE" id="PS50075">
    <property type="entry name" value="CARRIER"/>
    <property type="match status" value="4"/>
</dbReference>
<feature type="domain" description="Carrier" evidence="5">
    <location>
        <begin position="206"/>
        <end position="283"/>
    </location>
</feature>
<sequence>MNKSVDTLSTSPGPTIPIIPMNPPTPAATAAQAGNGSPATPASGAGIALERRLADLLAAVVKKDDVPVDANFFLELGADSLVMAQFCARVRKQPDLPAVSIKDIYQHPSISALAAALAPPEAPPATAQVNVQDQLAEVLASILNVEHVSVEANFFHDLGADSLVMAQFCARVRKQPDLPAISIKDIYQHPTISALAAALAPAEEASATAQMQDRLAEVLAGVLGGRQVAVDSHFFQDLGADSLLMARFCARVRKQPDLPAISIKDIYQHPTISALAAALAPAEPATSPVQDRLAEMLGGVLGIDHVPVDSDFFQDLGADSLVMAKFCARVRKQPDLPKVSMKDIYGSPNISALAAALQGPSQQEQRQEPSPALASIPETPRPMDVRTWEYVTCGALQVLVYVGYCLLAGWLAIVGYQWIFPEAGPGNHDWLGHGMSFGEIYLRSIAFSAATFVLLCILPVAAKWIFVGRFRPREIRIWSLAYFRFWLVKALMRTSPLSLMTGSPLTTFYLRAMGAKVGRNVMIMTNRLPVCTDLLTIGEGTVIRKDAVLNGYRAHGGVIQLGALTLGRDVIVGEGSVLDIDTGMGDGSQLAHRSTLYTGQIVPAGERWHGSPGRRTDVDYGGVEAMSYRPWRRAWFAISQLVSTLGLGRTMWSLAIALVILAQPRVAALLEVQPFAFTDWAFYADAITYAGLAVFGGTVMALVVITTVPRLLQLAVKPDRVYPLFGLRDAAARAVARLTNSPLLGGLFGDSSYVVNYVRAIGYKQPQVQQTGSNLGTVFKHDNPFLTTIGSGTMIADAVSFMNTDYSATSFKVSRAAIGAHNFLGNAVLYPAGAKTGDNCLLATKVMVPIDGPVRHDVGLLGSPAFEIPRSVLRDALPEEHASRSHFRRDLAAKNRHNRHTMALLMLTRWFNMSLAMVIMLAALELSDQFGFLALSGAFVVMLFVGLLVPIGIEHLVTGFRRLQPRLCSIYNPYFWWHERYWKLMTQSRYMAILNGTPFKPLAWRLLDVRIGARVFDDGCGIIERSLVTIGSRCTLNAGSTVQSHSQEDGMFKSDHNVIGDDVTLGVGAFVHYGVTVENGAVVAADSFVMKGTTLTSGSLWGGNPAEEARAAATTPVALERPVS</sequence>
<dbReference type="InterPro" id="IPR011004">
    <property type="entry name" value="Trimer_LpxA-like_sf"/>
</dbReference>
<dbReference type="NCBIfam" id="TIGR02353">
    <property type="entry name" value="NRPS_term_dom"/>
    <property type="match status" value="1"/>
</dbReference>
<evidence type="ECO:0000256" key="4">
    <source>
        <dbReference type="SAM" id="Phobius"/>
    </source>
</evidence>
<dbReference type="Pfam" id="PF00550">
    <property type="entry name" value="PP-binding"/>
    <property type="match status" value="4"/>
</dbReference>